<dbReference type="InterPro" id="IPR003406">
    <property type="entry name" value="Glyco_trans_14"/>
</dbReference>
<keyword evidence="5" id="KW-0812">Transmembrane</keyword>
<sequence length="314" mass="38057">MGNGNKFQKHAYLVMAYDNFKQLEKLIKTLDDERNEIFVHIDKKTKVFTETVKKKLIGGVTKGRIEIYNEIAVYWSHYSIVDCELFLLEKAVKKHKFEYYHLLSGQCYPIKSQEYIHDFFKQHKGKEFVDYQQKFFENHSDVILKRIKYYHPFRKYCRFFKYKWMNDFFRGLNLAFVTFQEFVCVDHCKKNDLDICYGSQWFSITDKFAQYILERRNYIKADFKYSNAPDELFMQTILKSSPFLKNLYRETSNTFYGNMRLIDFHRGNPYTYRSTDIEEIKISEYLFVRKVDERIEPGILELIAKECNLEWSES</sequence>
<dbReference type="InterPro" id="IPR043538">
    <property type="entry name" value="XYLT"/>
</dbReference>
<keyword evidence="9" id="KW-1133">Transmembrane helix</keyword>
<dbReference type="PANTHER" id="PTHR46025:SF3">
    <property type="entry name" value="XYLOSYLTRANSFERASE OXT"/>
    <property type="match status" value="1"/>
</dbReference>
<evidence type="ECO:0000256" key="6">
    <source>
        <dbReference type="ARBA" id="ARBA00022723"/>
    </source>
</evidence>
<keyword evidence="7" id="KW-0256">Endoplasmic reticulum</keyword>
<dbReference type="Pfam" id="PF02485">
    <property type="entry name" value="Branch"/>
    <property type="match status" value="1"/>
</dbReference>
<proteinExistence type="predicted"/>
<dbReference type="AlphaFoldDB" id="A0A2V3Y3D2"/>
<evidence type="ECO:0000256" key="9">
    <source>
        <dbReference type="ARBA" id="ARBA00022989"/>
    </source>
</evidence>
<evidence type="ECO:0000256" key="14">
    <source>
        <dbReference type="ARBA" id="ARBA00042865"/>
    </source>
</evidence>
<comment type="caution">
    <text evidence="15">The sequence shown here is derived from an EMBL/GenBank/DDBJ whole genome shotgun (WGS) entry which is preliminary data.</text>
</comment>
<gene>
    <name evidence="15" type="ORF">DFR60_107200</name>
</gene>
<comment type="subcellular location">
    <subcellularLocation>
        <location evidence="2">Endoplasmic reticulum membrane</location>
        <topology evidence="2">Single-pass type II membrane protein</topology>
    </subcellularLocation>
    <subcellularLocation>
        <location evidence="1">Golgi apparatus membrane</location>
        <topology evidence="1">Single-pass type II membrane protein</topology>
    </subcellularLocation>
</comment>
<dbReference type="Proteomes" id="UP000248057">
    <property type="component" value="Unassembled WGS sequence"/>
</dbReference>
<protein>
    <recommendedName>
        <fullName evidence="14">Peptide O-xylosyltransferase</fullName>
    </recommendedName>
</protein>
<accession>A0A2V3Y3D2</accession>
<evidence type="ECO:0000256" key="11">
    <source>
        <dbReference type="ARBA" id="ARBA00023136"/>
    </source>
</evidence>
<dbReference type="GeneID" id="86062310"/>
<keyword evidence="8" id="KW-0735">Signal-anchor</keyword>
<evidence type="ECO:0000256" key="13">
    <source>
        <dbReference type="ARBA" id="ARBA00023180"/>
    </source>
</evidence>
<keyword evidence="16" id="KW-1185">Reference proteome</keyword>
<dbReference type="GO" id="GO:0050650">
    <property type="term" value="P:chondroitin sulfate proteoglycan biosynthetic process"/>
    <property type="evidence" value="ECO:0007669"/>
    <property type="project" value="TreeGrafter"/>
</dbReference>
<dbReference type="GO" id="GO:0046872">
    <property type="term" value="F:metal ion binding"/>
    <property type="evidence" value="ECO:0007669"/>
    <property type="project" value="UniProtKB-KW"/>
</dbReference>
<keyword evidence="13" id="KW-0325">Glycoprotein</keyword>
<dbReference type="EMBL" id="QJKD01000007">
    <property type="protein sequence ID" value="PXX52514.1"/>
    <property type="molecule type" value="Genomic_DNA"/>
</dbReference>
<evidence type="ECO:0000313" key="16">
    <source>
        <dbReference type="Proteomes" id="UP000248057"/>
    </source>
</evidence>
<evidence type="ECO:0000256" key="3">
    <source>
        <dbReference type="ARBA" id="ARBA00022676"/>
    </source>
</evidence>
<keyword evidence="11" id="KW-0472">Membrane</keyword>
<dbReference type="RefSeq" id="WP_110323642.1">
    <property type="nucleotide sequence ID" value="NZ_QJKD01000007.1"/>
</dbReference>
<evidence type="ECO:0000256" key="7">
    <source>
        <dbReference type="ARBA" id="ARBA00022824"/>
    </source>
</evidence>
<dbReference type="PANTHER" id="PTHR46025">
    <property type="entry name" value="XYLOSYLTRANSFERASE OXT"/>
    <property type="match status" value="1"/>
</dbReference>
<keyword evidence="12" id="KW-1015">Disulfide bond</keyword>
<evidence type="ECO:0000256" key="10">
    <source>
        <dbReference type="ARBA" id="ARBA00023034"/>
    </source>
</evidence>
<reference evidence="15 16" key="1">
    <citation type="submission" date="2018-05" db="EMBL/GenBank/DDBJ databases">
        <title>Genomic Encyclopedia of Type Strains, Phase IV (KMG-IV): sequencing the most valuable type-strain genomes for metagenomic binning, comparative biology and taxonomic classification.</title>
        <authorList>
            <person name="Goeker M."/>
        </authorList>
    </citation>
    <scope>NUCLEOTIDE SEQUENCE [LARGE SCALE GENOMIC DNA]</scope>
    <source>
        <strain evidence="15 16">DSM 24995</strain>
    </source>
</reference>
<dbReference type="GO" id="GO:0015012">
    <property type="term" value="P:heparan sulfate proteoglycan biosynthetic process"/>
    <property type="evidence" value="ECO:0007669"/>
    <property type="project" value="TreeGrafter"/>
</dbReference>
<keyword evidence="3" id="KW-0328">Glycosyltransferase</keyword>
<keyword evidence="6" id="KW-0479">Metal-binding</keyword>
<evidence type="ECO:0000256" key="12">
    <source>
        <dbReference type="ARBA" id="ARBA00023157"/>
    </source>
</evidence>
<name>A0A2V3Y3D2_9FIRM</name>
<dbReference type="GO" id="GO:0016020">
    <property type="term" value="C:membrane"/>
    <property type="evidence" value="ECO:0007669"/>
    <property type="project" value="InterPro"/>
</dbReference>
<evidence type="ECO:0000313" key="15">
    <source>
        <dbReference type="EMBL" id="PXX52514.1"/>
    </source>
</evidence>
<evidence type="ECO:0000256" key="8">
    <source>
        <dbReference type="ARBA" id="ARBA00022968"/>
    </source>
</evidence>
<keyword evidence="4" id="KW-0808">Transferase</keyword>
<evidence type="ECO:0000256" key="2">
    <source>
        <dbReference type="ARBA" id="ARBA00004648"/>
    </source>
</evidence>
<evidence type="ECO:0000256" key="4">
    <source>
        <dbReference type="ARBA" id="ARBA00022679"/>
    </source>
</evidence>
<dbReference type="GO" id="GO:0030158">
    <property type="term" value="F:protein xylosyltransferase activity"/>
    <property type="evidence" value="ECO:0007669"/>
    <property type="project" value="InterPro"/>
</dbReference>
<evidence type="ECO:0000256" key="5">
    <source>
        <dbReference type="ARBA" id="ARBA00022692"/>
    </source>
</evidence>
<evidence type="ECO:0000256" key="1">
    <source>
        <dbReference type="ARBA" id="ARBA00004323"/>
    </source>
</evidence>
<keyword evidence="10" id="KW-0333">Golgi apparatus</keyword>
<organism evidence="15 16">
    <name type="scientific">Hungatella effluvii</name>
    <dbReference type="NCBI Taxonomy" id="1096246"/>
    <lineage>
        <taxon>Bacteria</taxon>
        <taxon>Bacillati</taxon>
        <taxon>Bacillota</taxon>
        <taxon>Clostridia</taxon>
        <taxon>Lachnospirales</taxon>
        <taxon>Lachnospiraceae</taxon>
        <taxon>Hungatella</taxon>
    </lineage>
</organism>